<proteinExistence type="predicted"/>
<dbReference type="GO" id="GO:0007034">
    <property type="term" value="P:vacuolar transport"/>
    <property type="evidence" value="ECO:0007669"/>
    <property type="project" value="InterPro"/>
</dbReference>
<sequence length="217" mass="24476">MLRGLFAKDPDPKELFRKWQATLRTEQRSLDRQIRDIQFEEKKVAKNIKEAAKRGDIGSAKHLAREIVQSRKAVSRLYTNKAQLISLSTSLSEQMATMKVAGSIAQSTQVMKLVNQIIRAPELQKTAVEMSREMMKVGLIEEMISDAMDNAVGDEQDLDEMVDDEISKILDEITKDVSSLPSAKTKPLAARKTTEEQVEEEDSELLSLKTRLEAVKN</sequence>
<protein>
    <submittedName>
        <fullName evidence="2">Uncharacterized protein</fullName>
    </submittedName>
</protein>
<dbReference type="AlphaFoldDB" id="A0A7S0VVV3"/>
<evidence type="ECO:0000256" key="1">
    <source>
        <dbReference type="SAM" id="MobiDB-lite"/>
    </source>
</evidence>
<dbReference type="EMBL" id="HBFM01032961">
    <property type="protein sequence ID" value="CAD8791981.1"/>
    <property type="molecule type" value="Transcribed_RNA"/>
</dbReference>
<dbReference type="Gene3D" id="6.10.140.1230">
    <property type="match status" value="1"/>
</dbReference>
<evidence type="ECO:0000313" key="2">
    <source>
        <dbReference type="EMBL" id="CAD8791981.1"/>
    </source>
</evidence>
<reference evidence="2" key="1">
    <citation type="submission" date="2021-01" db="EMBL/GenBank/DDBJ databases">
        <authorList>
            <person name="Corre E."/>
            <person name="Pelletier E."/>
            <person name="Niang G."/>
            <person name="Scheremetjew M."/>
            <person name="Finn R."/>
            <person name="Kale V."/>
            <person name="Holt S."/>
            <person name="Cochrane G."/>
            <person name="Meng A."/>
            <person name="Brown T."/>
            <person name="Cohen L."/>
        </authorList>
    </citation>
    <scope>NUCLEOTIDE SEQUENCE</scope>
    <source>
        <strain evidence="2">SAG 63-3</strain>
    </source>
</reference>
<gene>
    <name evidence="2" type="ORF">PPAR00522_LOCUS21567</name>
</gene>
<dbReference type="InterPro" id="IPR005024">
    <property type="entry name" value="Snf7_fam"/>
</dbReference>
<accession>A0A7S0VVV3</accession>
<dbReference type="Pfam" id="PF03357">
    <property type="entry name" value="Snf7"/>
    <property type="match status" value="1"/>
</dbReference>
<organism evidence="2">
    <name type="scientific">Polytomella parva</name>
    <dbReference type="NCBI Taxonomy" id="51329"/>
    <lineage>
        <taxon>Eukaryota</taxon>
        <taxon>Viridiplantae</taxon>
        <taxon>Chlorophyta</taxon>
        <taxon>core chlorophytes</taxon>
        <taxon>Chlorophyceae</taxon>
        <taxon>CS clade</taxon>
        <taxon>Chlamydomonadales</taxon>
        <taxon>Chlamydomonadaceae</taxon>
        <taxon>Polytomella</taxon>
    </lineage>
</organism>
<name>A0A7S0VVV3_9CHLO</name>
<feature type="region of interest" description="Disordered" evidence="1">
    <location>
        <begin position="179"/>
        <end position="204"/>
    </location>
</feature>
<dbReference type="PANTHER" id="PTHR10476">
    <property type="entry name" value="CHARGED MULTIVESICULAR BODY PROTEIN"/>
    <property type="match status" value="1"/>
</dbReference>